<evidence type="ECO:0000256" key="5">
    <source>
        <dbReference type="ARBA" id="ARBA00023054"/>
    </source>
</evidence>
<evidence type="ECO:0000313" key="9">
    <source>
        <dbReference type="EMBL" id="KAH7138234.1"/>
    </source>
</evidence>
<keyword evidence="6" id="KW-0539">Nucleus</keyword>
<keyword evidence="4" id="KW-0158">Chromosome</keyword>
<dbReference type="EMBL" id="JAGMWT010000001">
    <property type="protein sequence ID" value="KAH7138234.1"/>
    <property type="molecule type" value="Genomic_DNA"/>
</dbReference>
<evidence type="ECO:0000256" key="3">
    <source>
        <dbReference type="ARBA" id="ARBA00005795"/>
    </source>
</evidence>
<keyword evidence="10" id="KW-1185">Reference proteome</keyword>
<sequence length="351" mass="39607">MAQSRQDPLSNIRRYAVDARDLREDLMDMNTSQTEARLEQTVQELQARVQQQQIALDKLRASTNLDLHNIAYASTDPRDKLKQLRRVKAAYARLKPIVPYLPLKESVLPALLAARSSQQTIHDTKDAIKSTQSQVEKRQSALRLEEANLHDANLLTTAMENRIKRLQSQHEERSQKTPAQLAKNLIEIKREKIVDYTDEFNRLSEGFHEFVTDYLSPMLAAEELGGPVVGDMPEVEESALAAGFTKKGKAKSTKKTPSDSLRQKRIDQIWGSKALNDGEQLGEADAADNEMRKLIEGLFATLNGPGGHGVYYELDRDSASSRFLVRAKIAQFHPRDARKMRLIDFGGELDD</sequence>
<accession>A0A9P9EEZ2</accession>
<dbReference type="PANTHER" id="PTHR14401">
    <property type="entry name" value="CENTROMERE PROTEIN K"/>
    <property type="match status" value="1"/>
</dbReference>
<dbReference type="PANTHER" id="PTHR14401:SF6">
    <property type="entry name" value="CENTROMERE PROTEIN K"/>
    <property type="match status" value="1"/>
</dbReference>
<evidence type="ECO:0000256" key="1">
    <source>
        <dbReference type="ARBA" id="ARBA00004123"/>
    </source>
</evidence>
<dbReference type="Proteomes" id="UP000700596">
    <property type="component" value="Unassembled WGS sequence"/>
</dbReference>
<comment type="caution">
    <text evidence="9">The sequence shown here is derived from an EMBL/GenBank/DDBJ whole genome shotgun (WGS) entry which is preliminary data.</text>
</comment>
<comment type="similarity">
    <text evidence="3">Belongs to the CENP-K/MCM22 family.</text>
</comment>
<proteinExistence type="inferred from homology"/>
<dbReference type="GO" id="GO:0000070">
    <property type="term" value="P:mitotic sister chromatid segregation"/>
    <property type="evidence" value="ECO:0007669"/>
    <property type="project" value="TreeGrafter"/>
</dbReference>
<evidence type="ECO:0000256" key="8">
    <source>
        <dbReference type="SAM" id="Coils"/>
    </source>
</evidence>
<evidence type="ECO:0000256" key="7">
    <source>
        <dbReference type="ARBA" id="ARBA00023328"/>
    </source>
</evidence>
<dbReference type="GO" id="GO:0051382">
    <property type="term" value="P:kinetochore assembly"/>
    <property type="evidence" value="ECO:0007669"/>
    <property type="project" value="InterPro"/>
</dbReference>
<name>A0A9P9EEZ2_9PLEO</name>
<dbReference type="GO" id="GO:0000775">
    <property type="term" value="C:chromosome, centromeric region"/>
    <property type="evidence" value="ECO:0007669"/>
    <property type="project" value="UniProtKB-SubCell"/>
</dbReference>
<organism evidence="9 10">
    <name type="scientific">Dendryphion nanum</name>
    <dbReference type="NCBI Taxonomy" id="256645"/>
    <lineage>
        <taxon>Eukaryota</taxon>
        <taxon>Fungi</taxon>
        <taxon>Dikarya</taxon>
        <taxon>Ascomycota</taxon>
        <taxon>Pezizomycotina</taxon>
        <taxon>Dothideomycetes</taxon>
        <taxon>Pleosporomycetidae</taxon>
        <taxon>Pleosporales</taxon>
        <taxon>Torulaceae</taxon>
        <taxon>Dendryphion</taxon>
    </lineage>
</organism>
<evidence type="ECO:0000256" key="2">
    <source>
        <dbReference type="ARBA" id="ARBA00004584"/>
    </source>
</evidence>
<protein>
    <submittedName>
        <fullName evidence="9">Uncharacterized protein</fullName>
    </submittedName>
</protein>
<feature type="coiled-coil region" evidence="8">
    <location>
        <begin position="35"/>
        <end position="62"/>
    </location>
</feature>
<dbReference type="GO" id="GO:0005634">
    <property type="term" value="C:nucleus"/>
    <property type="evidence" value="ECO:0007669"/>
    <property type="project" value="UniProtKB-SubCell"/>
</dbReference>
<gene>
    <name evidence="9" type="ORF">B0J11DRAFT_10302</name>
</gene>
<dbReference type="InterPro" id="IPR020993">
    <property type="entry name" value="Centromere_CenpK"/>
</dbReference>
<keyword evidence="7" id="KW-0137">Centromere</keyword>
<evidence type="ECO:0000256" key="6">
    <source>
        <dbReference type="ARBA" id="ARBA00023242"/>
    </source>
</evidence>
<evidence type="ECO:0000256" key="4">
    <source>
        <dbReference type="ARBA" id="ARBA00022454"/>
    </source>
</evidence>
<comment type="subcellular location">
    <subcellularLocation>
        <location evidence="2">Chromosome</location>
        <location evidence="2">Centromere</location>
    </subcellularLocation>
    <subcellularLocation>
        <location evidence="1">Nucleus</location>
    </subcellularLocation>
</comment>
<dbReference type="OrthoDB" id="9445768at2759"/>
<dbReference type="AlphaFoldDB" id="A0A9P9EEZ2"/>
<keyword evidence="5 8" id="KW-0175">Coiled coil</keyword>
<evidence type="ECO:0000313" key="10">
    <source>
        <dbReference type="Proteomes" id="UP000700596"/>
    </source>
</evidence>
<reference evidence="9" key="1">
    <citation type="journal article" date="2021" name="Nat. Commun.">
        <title>Genetic determinants of endophytism in the Arabidopsis root mycobiome.</title>
        <authorList>
            <person name="Mesny F."/>
            <person name="Miyauchi S."/>
            <person name="Thiergart T."/>
            <person name="Pickel B."/>
            <person name="Atanasova L."/>
            <person name="Karlsson M."/>
            <person name="Huettel B."/>
            <person name="Barry K.W."/>
            <person name="Haridas S."/>
            <person name="Chen C."/>
            <person name="Bauer D."/>
            <person name="Andreopoulos W."/>
            <person name="Pangilinan J."/>
            <person name="LaButti K."/>
            <person name="Riley R."/>
            <person name="Lipzen A."/>
            <person name="Clum A."/>
            <person name="Drula E."/>
            <person name="Henrissat B."/>
            <person name="Kohler A."/>
            <person name="Grigoriev I.V."/>
            <person name="Martin F.M."/>
            <person name="Hacquard S."/>
        </authorList>
    </citation>
    <scope>NUCLEOTIDE SEQUENCE</scope>
    <source>
        <strain evidence="9">MPI-CAGE-CH-0243</strain>
    </source>
</reference>